<dbReference type="InterPro" id="IPR043519">
    <property type="entry name" value="NT_sf"/>
</dbReference>
<evidence type="ECO:0000313" key="1">
    <source>
        <dbReference type="EMBL" id="MCA9376447.1"/>
    </source>
</evidence>
<protein>
    <recommendedName>
        <fullName evidence="3">ASCH domain-containing protein</fullName>
    </recommendedName>
</protein>
<accession>A0A955I187</accession>
<dbReference type="Proteomes" id="UP000741282">
    <property type="component" value="Unassembled WGS sequence"/>
</dbReference>
<dbReference type="SUPFAM" id="SSF81301">
    <property type="entry name" value="Nucleotidyltransferase"/>
    <property type="match status" value="1"/>
</dbReference>
<name>A0A955I187_9BACT</name>
<reference evidence="1" key="1">
    <citation type="submission" date="2020-04" db="EMBL/GenBank/DDBJ databases">
        <authorList>
            <person name="Zhang T."/>
        </authorList>
    </citation>
    <scope>NUCLEOTIDE SEQUENCE</scope>
    <source>
        <strain evidence="1">HKST-UBA17</strain>
    </source>
</reference>
<dbReference type="Gene3D" id="3.30.460.40">
    <property type="match status" value="1"/>
</dbReference>
<evidence type="ECO:0000313" key="2">
    <source>
        <dbReference type="Proteomes" id="UP000741282"/>
    </source>
</evidence>
<gene>
    <name evidence="1" type="ORF">KC685_00825</name>
</gene>
<dbReference type="Gene3D" id="2.30.130.30">
    <property type="entry name" value="Hypothetical protein"/>
    <property type="match status" value="1"/>
</dbReference>
<dbReference type="AlphaFoldDB" id="A0A955I187"/>
<dbReference type="CDD" id="cd06555">
    <property type="entry name" value="ASCH_PF0470_like"/>
    <property type="match status" value="1"/>
</dbReference>
<dbReference type="SUPFAM" id="SSF88697">
    <property type="entry name" value="PUA domain-like"/>
    <property type="match status" value="1"/>
</dbReference>
<reference evidence="1" key="2">
    <citation type="journal article" date="2021" name="Microbiome">
        <title>Successional dynamics and alternative stable states in a saline activated sludge microbial community over 9 years.</title>
        <authorList>
            <person name="Wang Y."/>
            <person name="Ye J."/>
            <person name="Ju F."/>
            <person name="Liu L."/>
            <person name="Boyd J.A."/>
            <person name="Deng Y."/>
            <person name="Parks D.H."/>
            <person name="Jiang X."/>
            <person name="Yin X."/>
            <person name="Woodcroft B.J."/>
            <person name="Tyson G.W."/>
            <person name="Hugenholtz P."/>
            <person name="Polz M.F."/>
            <person name="Zhang T."/>
        </authorList>
    </citation>
    <scope>NUCLEOTIDE SEQUENCE</scope>
    <source>
        <strain evidence="1">HKST-UBA17</strain>
    </source>
</reference>
<evidence type="ECO:0008006" key="3">
    <source>
        <dbReference type="Google" id="ProtNLM"/>
    </source>
</evidence>
<dbReference type="InterPro" id="IPR015947">
    <property type="entry name" value="PUA-like_sf"/>
</dbReference>
<proteinExistence type="predicted"/>
<sequence length="260" mass="30407">MLTKQELQNNDLFKKLYSLDLDPSEYVIMGSGIMFALGIRALSDLDDIDILVTKSGWKKVKNLAEIHHDDEWNCDHLYLFDEKIEIYNGWGPSEYIPEDLIADSLKIGAYNFASIEDVIRWKKELGRDKDYKHIAMIMSFLRYNSREISMKLKTSPFNMIKNGQKNIELRLFDEKRELIHLGDVIEFSELENLDNKIRVKVVGLSRFPSFKELLSHLDPKLCGWQDTTNISDMAEQMRQYYTKEDEQKYGVVGIHIKLAE</sequence>
<dbReference type="EMBL" id="JAGQLN010000003">
    <property type="protein sequence ID" value="MCA9376447.1"/>
    <property type="molecule type" value="Genomic_DNA"/>
</dbReference>
<comment type="caution">
    <text evidence="1">The sequence shown here is derived from an EMBL/GenBank/DDBJ whole genome shotgun (WGS) entry which is preliminary data.</text>
</comment>
<organism evidence="1 2">
    <name type="scientific">Candidatus Dojkabacteria bacterium</name>
    <dbReference type="NCBI Taxonomy" id="2099670"/>
    <lineage>
        <taxon>Bacteria</taxon>
        <taxon>Candidatus Dojkabacteria</taxon>
    </lineage>
</organism>